<dbReference type="NCBIfam" id="TIGR00616">
    <property type="entry name" value="rect"/>
    <property type="match status" value="1"/>
</dbReference>
<evidence type="ECO:0000313" key="2">
    <source>
        <dbReference type="EMBL" id="NID15005.1"/>
    </source>
</evidence>
<comment type="caution">
    <text evidence="2">The sequence shown here is derived from an EMBL/GenBank/DDBJ whole genome shotgun (WGS) entry which is preliminary data.</text>
</comment>
<dbReference type="EMBL" id="JAAQTL010000001">
    <property type="protein sequence ID" value="NID15005.1"/>
    <property type="molecule type" value="Genomic_DNA"/>
</dbReference>
<gene>
    <name evidence="2" type="ORF">HBF32_05925</name>
</gene>
<dbReference type="InterPro" id="IPR018330">
    <property type="entry name" value="RecT_fam"/>
</dbReference>
<protein>
    <submittedName>
        <fullName evidence="2">Recombinase RecT</fullName>
    </submittedName>
</protein>
<accession>A0A7X5TPF5</accession>
<evidence type="ECO:0000313" key="3">
    <source>
        <dbReference type="Proteomes" id="UP000518878"/>
    </source>
</evidence>
<keyword evidence="3" id="KW-1185">Reference proteome</keyword>
<feature type="compositionally biased region" description="Polar residues" evidence="1">
    <location>
        <begin position="271"/>
        <end position="287"/>
    </location>
</feature>
<name>A0A7X5TPF5_9GAMM</name>
<organism evidence="2 3">
    <name type="scientific">Luteibacter yeojuensis</name>
    <dbReference type="NCBI Taxonomy" id="345309"/>
    <lineage>
        <taxon>Bacteria</taxon>
        <taxon>Pseudomonadati</taxon>
        <taxon>Pseudomonadota</taxon>
        <taxon>Gammaproteobacteria</taxon>
        <taxon>Lysobacterales</taxon>
        <taxon>Rhodanobacteraceae</taxon>
        <taxon>Luteibacter</taxon>
    </lineage>
</organism>
<dbReference type="GO" id="GO:0003677">
    <property type="term" value="F:DNA binding"/>
    <property type="evidence" value="ECO:0007669"/>
    <property type="project" value="InterPro"/>
</dbReference>
<dbReference type="GO" id="GO:0006259">
    <property type="term" value="P:DNA metabolic process"/>
    <property type="evidence" value="ECO:0007669"/>
    <property type="project" value="InterPro"/>
</dbReference>
<feature type="region of interest" description="Disordered" evidence="1">
    <location>
        <begin position="251"/>
        <end position="294"/>
    </location>
</feature>
<reference evidence="2 3" key="1">
    <citation type="journal article" date="2006" name="Int. J. Syst. Evol. Microbiol.">
        <title>Dyella yeojuensis sp. nov., isolated from greenhouse soil in Korea.</title>
        <authorList>
            <person name="Kim B.Y."/>
            <person name="Weon H.Y."/>
            <person name="Lee K.H."/>
            <person name="Seok S.J."/>
            <person name="Kwon S.W."/>
            <person name="Go S.J."/>
            <person name="Stackebrandt E."/>
        </authorList>
    </citation>
    <scope>NUCLEOTIDE SEQUENCE [LARGE SCALE GENOMIC DNA]</scope>
    <source>
        <strain evidence="2 3">DSM 17673</strain>
    </source>
</reference>
<sequence length="345" mass="37611">MLERFKGEIGRALPKHLDGDRMARIALTSFRSNPKLAKCEPRSVFASIIVASQLGLEPGVMGQCYLIPYKDECQLQIGYQGLIELVRRSGKIKRVEAHVVHANDTFTYRTGMQTVLEHEPVLEGDPGEPRLAYAVAEFVSGGFHVEVMTKHQIEAIRDRSQNVQNAKKYGKKTPWDTDPEEMWRKTLVRRICKYLPKSAELATAIALENTSDRGAQQHIDIDDAIDGTWAPVEADDDAAVVVEMPKEKIAAATPAPAPAPTAAPESAPASQETETAAPTAGDTTPSAADQEPGIFGLSDAMDRLLMESARVAGVTREQLIAQYGRIDLSNYNGVRADLKSMAEGG</sequence>
<dbReference type="Pfam" id="PF03837">
    <property type="entry name" value="RecT"/>
    <property type="match status" value="1"/>
</dbReference>
<proteinExistence type="predicted"/>
<dbReference type="AlphaFoldDB" id="A0A7X5TPF5"/>
<dbReference type="InterPro" id="IPR004590">
    <property type="entry name" value="ssDNA_annealing_RecT"/>
</dbReference>
<dbReference type="Proteomes" id="UP000518878">
    <property type="component" value="Unassembled WGS sequence"/>
</dbReference>
<evidence type="ECO:0000256" key="1">
    <source>
        <dbReference type="SAM" id="MobiDB-lite"/>
    </source>
</evidence>